<evidence type="ECO:0000256" key="2">
    <source>
        <dbReference type="SAM" id="SignalP"/>
    </source>
</evidence>
<reference evidence="3" key="1">
    <citation type="submission" date="2021-11" db="EMBL/GenBank/DDBJ databases">
        <title>BS-T2-15 a new species belonging to the Comamonadaceae family isolated from the soil of a French oak forest.</title>
        <authorList>
            <person name="Mieszkin S."/>
            <person name="Alain K."/>
        </authorList>
    </citation>
    <scope>NUCLEOTIDE SEQUENCE</scope>
    <source>
        <strain evidence="3">BS-T2-15</strain>
    </source>
</reference>
<dbReference type="GO" id="GO:0009279">
    <property type="term" value="C:cell outer membrane"/>
    <property type="evidence" value="ECO:0007669"/>
    <property type="project" value="UniProtKB-SubCell"/>
</dbReference>
<dbReference type="PANTHER" id="PTHR36920:SF1">
    <property type="entry name" value="OUTER MEMBRANE PROTEIN W"/>
    <property type="match status" value="1"/>
</dbReference>
<sequence>MKKQSIASALVAAVAVCGAGAAHAQAAGNVMVQLGWNKIMPKVRSSDLSAPSLPGSQINIKSASAVFATLTYMVTDDISVEALGGLPYKHDIVGAGAVSGVGKIGSIHQISPTVLLQYRFLESLGPFRPYVGAGPTFAKFYGSSGSAALTAFTNPGGPPTKIGGDTEWGGTLQAGANYKIDKHWFLDAEILKTFISTKAQLSTGQETRARLNPIAINASIGYTF</sequence>
<accession>A0A9X1YPM6</accession>
<dbReference type="SUPFAM" id="SSF56925">
    <property type="entry name" value="OMPA-like"/>
    <property type="match status" value="1"/>
</dbReference>
<keyword evidence="4" id="KW-1185">Reference proteome</keyword>
<dbReference type="AlphaFoldDB" id="A0A9X1YPM6"/>
<dbReference type="GO" id="GO:0055085">
    <property type="term" value="P:transmembrane transport"/>
    <property type="evidence" value="ECO:0007669"/>
    <property type="project" value="TreeGrafter"/>
</dbReference>
<evidence type="ECO:0000313" key="4">
    <source>
        <dbReference type="Proteomes" id="UP001139353"/>
    </source>
</evidence>
<dbReference type="RefSeq" id="WP_275681492.1">
    <property type="nucleotide sequence ID" value="NZ_JAJLJH010000001.1"/>
</dbReference>
<feature type="signal peptide" evidence="2">
    <location>
        <begin position="1"/>
        <end position="24"/>
    </location>
</feature>
<keyword evidence="2" id="KW-0732">Signal</keyword>
<organism evidence="3 4">
    <name type="scientific">Scleromatobacter humisilvae</name>
    <dbReference type="NCBI Taxonomy" id="2897159"/>
    <lineage>
        <taxon>Bacteria</taxon>
        <taxon>Pseudomonadati</taxon>
        <taxon>Pseudomonadota</taxon>
        <taxon>Betaproteobacteria</taxon>
        <taxon>Burkholderiales</taxon>
        <taxon>Sphaerotilaceae</taxon>
        <taxon>Scleromatobacter</taxon>
    </lineage>
</organism>
<dbReference type="InterPro" id="IPR005618">
    <property type="entry name" value="OMPW"/>
</dbReference>
<dbReference type="PANTHER" id="PTHR36920">
    <property type="match status" value="1"/>
</dbReference>
<feature type="chain" id="PRO_5040723215" evidence="2">
    <location>
        <begin position="25"/>
        <end position="224"/>
    </location>
</feature>
<protein>
    <submittedName>
        <fullName evidence="3">Outer membrane beta-barrel protein</fullName>
    </submittedName>
</protein>
<dbReference type="InterPro" id="IPR011250">
    <property type="entry name" value="OMP/PagP_B-barrel"/>
</dbReference>
<comment type="subcellular location">
    <subcellularLocation>
        <location evidence="1">Cell outer membrane</location>
    </subcellularLocation>
</comment>
<name>A0A9X1YPM6_9BURK</name>
<dbReference type="Pfam" id="PF03922">
    <property type="entry name" value="OmpW"/>
    <property type="match status" value="1"/>
</dbReference>
<dbReference type="EMBL" id="JAJLJH010000001">
    <property type="protein sequence ID" value="MCK9685491.1"/>
    <property type="molecule type" value="Genomic_DNA"/>
</dbReference>
<dbReference type="Gene3D" id="2.40.160.20">
    <property type="match status" value="1"/>
</dbReference>
<gene>
    <name evidence="3" type="ORF">LPC04_07195</name>
</gene>
<dbReference type="Proteomes" id="UP001139353">
    <property type="component" value="Unassembled WGS sequence"/>
</dbReference>
<comment type="caution">
    <text evidence="3">The sequence shown here is derived from an EMBL/GenBank/DDBJ whole genome shotgun (WGS) entry which is preliminary data.</text>
</comment>
<evidence type="ECO:0000256" key="1">
    <source>
        <dbReference type="ARBA" id="ARBA00004442"/>
    </source>
</evidence>
<proteinExistence type="predicted"/>
<evidence type="ECO:0000313" key="3">
    <source>
        <dbReference type="EMBL" id="MCK9685491.1"/>
    </source>
</evidence>